<keyword evidence="3 8" id="KW-1133">Transmembrane helix</keyword>
<keyword evidence="5 7" id="KW-0807">Transducer</keyword>
<comment type="caution">
    <text evidence="11">The sequence shown here is derived from an EMBL/GenBank/DDBJ whole genome shotgun (WGS) entry which is preliminary data.</text>
</comment>
<dbReference type="AlphaFoldDB" id="A0A178KN64"/>
<dbReference type="SUPFAM" id="SSF58104">
    <property type="entry name" value="Methyl-accepting chemotaxis protein (MCP) signaling domain"/>
    <property type="match status" value="1"/>
</dbReference>
<evidence type="ECO:0000256" key="7">
    <source>
        <dbReference type="PROSITE-ProRule" id="PRU00284"/>
    </source>
</evidence>
<keyword evidence="2 8" id="KW-0812">Transmembrane</keyword>
<dbReference type="GO" id="GO:0007165">
    <property type="term" value="P:signal transduction"/>
    <property type="evidence" value="ECO:0007669"/>
    <property type="project" value="UniProtKB-KW"/>
</dbReference>
<feature type="transmembrane region" description="Helical" evidence="8">
    <location>
        <begin position="201"/>
        <end position="224"/>
    </location>
</feature>
<dbReference type="PROSITE" id="PS50111">
    <property type="entry name" value="CHEMOTAXIS_TRANSDUC_2"/>
    <property type="match status" value="1"/>
</dbReference>
<evidence type="ECO:0000259" key="10">
    <source>
        <dbReference type="PROSITE" id="PS50885"/>
    </source>
</evidence>
<dbReference type="STRING" id="858640.A3K86_06565"/>
<dbReference type="PANTHER" id="PTHR32089">
    <property type="entry name" value="METHYL-ACCEPTING CHEMOTAXIS PROTEIN MCPB"/>
    <property type="match status" value="1"/>
</dbReference>
<evidence type="ECO:0000256" key="4">
    <source>
        <dbReference type="ARBA" id="ARBA00023136"/>
    </source>
</evidence>
<name>A0A178KN64_9GAMM</name>
<comment type="similarity">
    <text evidence="6">Belongs to the methyl-accepting chemotaxis (MCP) protein family.</text>
</comment>
<protein>
    <recommendedName>
        <fullName evidence="13">Chemotaxis protein</fullName>
    </recommendedName>
</protein>
<evidence type="ECO:0000256" key="1">
    <source>
        <dbReference type="ARBA" id="ARBA00004141"/>
    </source>
</evidence>
<dbReference type="InterPro" id="IPR004089">
    <property type="entry name" value="MCPsignal_dom"/>
</dbReference>
<dbReference type="OrthoDB" id="8724845at2"/>
<sequence>MAAFQLPRYSQLLEEDIMKLSRYLTIRHQFWLLMAFVSTGIAVIIFLNANVHRENNHHLVSLDKQYYPALEVSVRLNGVLPRLTQQFETAVVTGEEDALEEAKSLYGLLSEDLTAIKSLLPQKQAEIERVEKLTSTYFSAGNALALAFINMSEPVEVISAKADQNRQTQEQLEKALTSLQDFVRSEVVELISGTRESADHAGVTSVISGLVVVAFLLIFGYAILRSVTQSVAIVTDRMREIASGEGDLTVRIHYDGKDEVAELVNNVNQFIGKLQATISDTVGSIHQLEAITSQLSESRQDTSRFTAEQQSNIQQVTLSVGEMLQTVSHVADYASQASQQANDANSKADDGFNVVQQTVNVINVLSDDVRNIAAVIDKLEQDTANVDAILSTIKGIADQTNLLALNAAIEAARAGEQGRGFAVVADEVRTLAARTQQSTEEIQQVLAELQVASKSAVEAMHQGLRQTEDGVTSAATAGESLRAITEKVAGITVVNEQIASATEEQHQTSLVIQDQLKEFNRSAEQVSSSSDRLGVASDQLVSVVEQLSYSTSQFKV</sequence>
<evidence type="ECO:0000256" key="2">
    <source>
        <dbReference type="ARBA" id="ARBA00022692"/>
    </source>
</evidence>
<evidence type="ECO:0000313" key="12">
    <source>
        <dbReference type="Proteomes" id="UP000078503"/>
    </source>
</evidence>
<evidence type="ECO:0008006" key="13">
    <source>
        <dbReference type="Google" id="ProtNLM"/>
    </source>
</evidence>
<dbReference type="PROSITE" id="PS50885">
    <property type="entry name" value="HAMP"/>
    <property type="match status" value="1"/>
</dbReference>
<dbReference type="Pfam" id="PF00672">
    <property type="entry name" value="HAMP"/>
    <property type="match status" value="1"/>
</dbReference>
<dbReference type="Gene3D" id="1.10.287.950">
    <property type="entry name" value="Methyl-accepting chemotaxis protein"/>
    <property type="match status" value="1"/>
</dbReference>
<evidence type="ECO:0000256" key="5">
    <source>
        <dbReference type="ARBA" id="ARBA00023224"/>
    </source>
</evidence>
<comment type="subcellular location">
    <subcellularLocation>
        <location evidence="1">Membrane</location>
        <topology evidence="1">Multi-pass membrane protein</topology>
    </subcellularLocation>
</comment>
<evidence type="ECO:0000256" key="8">
    <source>
        <dbReference type="SAM" id="Phobius"/>
    </source>
</evidence>
<evidence type="ECO:0000259" key="9">
    <source>
        <dbReference type="PROSITE" id="PS50111"/>
    </source>
</evidence>
<gene>
    <name evidence="11" type="ORF">A3K86_06565</name>
</gene>
<dbReference type="GO" id="GO:0006935">
    <property type="term" value="P:chemotaxis"/>
    <property type="evidence" value="ECO:0007669"/>
    <property type="project" value="UniProtKB-ARBA"/>
</dbReference>
<dbReference type="CDD" id="cd06225">
    <property type="entry name" value="HAMP"/>
    <property type="match status" value="1"/>
</dbReference>
<feature type="domain" description="HAMP" evidence="10">
    <location>
        <begin position="225"/>
        <end position="279"/>
    </location>
</feature>
<accession>A0A178KN64</accession>
<keyword evidence="4 8" id="KW-0472">Membrane</keyword>
<dbReference type="Proteomes" id="UP000078503">
    <property type="component" value="Unassembled WGS sequence"/>
</dbReference>
<evidence type="ECO:0000313" key="11">
    <source>
        <dbReference type="EMBL" id="OAN18546.1"/>
    </source>
</evidence>
<evidence type="ECO:0000256" key="6">
    <source>
        <dbReference type="ARBA" id="ARBA00029447"/>
    </source>
</evidence>
<reference evidence="11 12" key="1">
    <citation type="submission" date="2016-03" db="EMBL/GenBank/DDBJ databases">
        <title>Photobacterium proteolyticum sp. nov. a protease producing bacterium isolated from ocean sediments of Laizhou Bay.</title>
        <authorList>
            <person name="Li Y."/>
        </authorList>
    </citation>
    <scope>NUCLEOTIDE SEQUENCE [LARGE SCALE GENOMIC DNA]</scope>
    <source>
        <strain evidence="11 12">R-40508</strain>
    </source>
</reference>
<evidence type="ECO:0000256" key="3">
    <source>
        <dbReference type="ARBA" id="ARBA00022989"/>
    </source>
</evidence>
<dbReference type="SMART" id="SM00304">
    <property type="entry name" value="HAMP"/>
    <property type="match status" value="1"/>
</dbReference>
<feature type="domain" description="Methyl-accepting transducer" evidence="9">
    <location>
        <begin position="284"/>
        <end position="520"/>
    </location>
</feature>
<keyword evidence="12" id="KW-1185">Reference proteome</keyword>
<dbReference type="InterPro" id="IPR003660">
    <property type="entry name" value="HAMP_dom"/>
</dbReference>
<proteinExistence type="inferred from homology"/>
<dbReference type="GO" id="GO:0016020">
    <property type="term" value="C:membrane"/>
    <property type="evidence" value="ECO:0007669"/>
    <property type="project" value="UniProtKB-SubCell"/>
</dbReference>
<dbReference type="SMART" id="SM00283">
    <property type="entry name" value="MA"/>
    <property type="match status" value="1"/>
</dbReference>
<organism evidence="11 12">
    <name type="scientific">Photobacterium jeanii</name>
    <dbReference type="NCBI Taxonomy" id="858640"/>
    <lineage>
        <taxon>Bacteria</taxon>
        <taxon>Pseudomonadati</taxon>
        <taxon>Pseudomonadota</taxon>
        <taxon>Gammaproteobacteria</taxon>
        <taxon>Vibrionales</taxon>
        <taxon>Vibrionaceae</taxon>
        <taxon>Photobacterium</taxon>
    </lineage>
</organism>
<dbReference type="Pfam" id="PF00015">
    <property type="entry name" value="MCPsignal"/>
    <property type="match status" value="1"/>
</dbReference>
<dbReference type="PANTHER" id="PTHR32089:SF119">
    <property type="entry name" value="METHYL-ACCEPTING CHEMOTAXIS PROTEIN CTPL"/>
    <property type="match status" value="1"/>
</dbReference>
<dbReference type="FunFam" id="1.10.287.950:FF:000001">
    <property type="entry name" value="Methyl-accepting chemotaxis sensory transducer"/>
    <property type="match status" value="1"/>
</dbReference>
<feature type="transmembrane region" description="Helical" evidence="8">
    <location>
        <begin position="30"/>
        <end position="49"/>
    </location>
</feature>
<dbReference type="CDD" id="cd11386">
    <property type="entry name" value="MCP_signal"/>
    <property type="match status" value="1"/>
</dbReference>
<dbReference type="EMBL" id="LVHF01000012">
    <property type="protein sequence ID" value="OAN18546.1"/>
    <property type="molecule type" value="Genomic_DNA"/>
</dbReference>